<sequence length="847" mass="98284">MSSNKNPSFNWEKLKENFYRNRCISTTFKWPTITAKANHSNLYAISYTSIAVYLLDSNKIEVYNYKINLLCSIDVSEIVTDDQHNENENKLIKIWLDYSNDDLYIVTQKFIRIVYSWNPIEFKDIIIENDQDQEIWDMKDKFIVTKNHQDIYKIATNPNNRYSIEKIIENDGKFTLLTKDHWDANTEIIILLDITYIFMLKHCLPTVDISKIDSDTAWQKVILSKTSNSVLFYNNKTKNLHIINENGKRVDSDISLTNTPQQLAWCGNDSIACFFKLNSYNEDDNKHELYLYDTLTGTHVSFWYLEEISFIESVSDGVKVFTDKNVYLISKVPWSTKNIFRLGSTSSSAILFDCLNLLEHGSKPRAIENMRSINLEEAIEECIDAAVEELDPILQKKLLLTASFGKGSLINVTSKKVNTISQNYVKTIKFIRFMNNLSSITGILLTNDQFQYVGFPNLILNLVKWNDEFLKCIALCKFLELNGLIADIVYNWSKRKIQIASDEDDDVLYESIVNKIDIGDGTEIYTLKDFQYSRLGIICYNEGRLGLAKKFTILDSNVFEKVKTLLKLEENESALEYAHSSGNPVVELYCLLCLQRKLSQGQFTRILSLKVEKGGILAIYLSDNYEFLFDFYRQIDDYSKLGDLILSKNEARTVIDQVADLKNRSDDPLKKIYNREAELIKYQKELSSKYDMTDIVGCSMNETLKKLLQFSSNKIINSFIKKFSLNDDVINLTKCKIYLDTKRYDPLWTLINSKKNLIGNENIIMTIYKKLYYLHDAKTEAVKYIKFIATNSYNYEKKLKMYLECGDYLSAAQLATYEKDSVKLQSIYDTCSDESVKLQIKNFFKKI</sequence>
<evidence type="ECO:0000256" key="2">
    <source>
        <dbReference type="PIRNR" id="PIRNR007949"/>
    </source>
</evidence>
<dbReference type="InterPro" id="IPR016534">
    <property type="entry name" value="VPS16"/>
</dbReference>
<dbReference type="Gene3D" id="1.10.150.780">
    <property type="entry name" value="Vps16, C-terminal region"/>
    <property type="match status" value="1"/>
</dbReference>
<dbReference type="GO" id="GO:0006886">
    <property type="term" value="P:intracellular protein transport"/>
    <property type="evidence" value="ECO:0007669"/>
    <property type="project" value="InterPro"/>
</dbReference>
<evidence type="ECO:0000313" key="5">
    <source>
        <dbReference type="EMBL" id="SSD58595.1"/>
    </source>
</evidence>
<dbReference type="InterPro" id="IPR038132">
    <property type="entry name" value="Vps16_C_sf"/>
</dbReference>
<comment type="function">
    <text evidence="2">Essential for vacuolar protein sorting. Required for vacuole biogenesis, stability and to maintain vacuole morphology.</text>
</comment>
<dbReference type="PANTHER" id="PTHR12811:SF0">
    <property type="entry name" value="VACUOLAR PROTEIN SORTING-ASSOCIATED PROTEIN 16 HOMOLOG"/>
    <property type="match status" value="1"/>
</dbReference>
<reference evidence="6" key="1">
    <citation type="submission" date="2018-06" db="EMBL/GenBank/DDBJ databases">
        <authorList>
            <person name="Guldener U."/>
        </authorList>
    </citation>
    <scope>NUCLEOTIDE SEQUENCE [LARGE SCALE GENOMIC DNA]</scope>
    <source>
        <strain evidence="6">UTAD17</strain>
    </source>
</reference>
<organism evidence="5 6">
    <name type="scientific">Saccharomycodes ludwigii</name>
    <dbReference type="NCBI Taxonomy" id="36035"/>
    <lineage>
        <taxon>Eukaryota</taxon>
        <taxon>Fungi</taxon>
        <taxon>Dikarya</taxon>
        <taxon>Ascomycota</taxon>
        <taxon>Saccharomycotina</taxon>
        <taxon>Saccharomycetes</taxon>
        <taxon>Saccharomycodales</taxon>
        <taxon>Saccharomycodaceae</taxon>
        <taxon>Saccharomycodes</taxon>
    </lineage>
</organism>
<dbReference type="GO" id="GO:0016197">
    <property type="term" value="P:endosomal transport"/>
    <property type="evidence" value="ECO:0007669"/>
    <property type="project" value="TreeGrafter"/>
</dbReference>
<accession>A0A376B1N7</accession>
<dbReference type="Pfam" id="PF04841">
    <property type="entry name" value="Vps16_N"/>
    <property type="match status" value="1"/>
</dbReference>
<dbReference type="InterPro" id="IPR006926">
    <property type="entry name" value="Vps16_N"/>
</dbReference>
<dbReference type="PIRSF" id="PIRSF007949">
    <property type="entry name" value="VPS16"/>
    <property type="match status" value="1"/>
</dbReference>
<name>A0A376B1N7_9ASCO</name>
<feature type="domain" description="Vps16 C-terminal" evidence="3">
    <location>
        <begin position="531"/>
        <end position="833"/>
    </location>
</feature>
<keyword evidence="6" id="KW-1185">Reference proteome</keyword>
<dbReference type="VEuPathDB" id="FungiDB:SCODWIG_00356"/>
<feature type="domain" description="Vps16 N-terminal" evidence="4">
    <location>
        <begin position="7"/>
        <end position="414"/>
    </location>
</feature>
<dbReference type="GO" id="GO:0030897">
    <property type="term" value="C:HOPS complex"/>
    <property type="evidence" value="ECO:0007669"/>
    <property type="project" value="TreeGrafter"/>
</dbReference>
<evidence type="ECO:0000313" key="6">
    <source>
        <dbReference type="Proteomes" id="UP000262825"/>
    </source>
</evidence>
<dbReference type="GO" id="GO:0005768">
    <property type="term" value="C:endosome"/>
    <property type="evidence" value="ECO:0007669"/>
    <property type="project" value="UniProtKB-ARBA"/>
</dbReference>
<evidence type="ECO:0000259" key="3">
    <source>
        <dbReference type="Pfam" id="PF04840"/>
    </source>
</evidence>
<comment type="similarity">
    <text evidence="1 2">Belongs to the VPS16 family.</text>
</comment>
<dbReference type="Pfam" id="PF04840">
    <property type="entry name" value="Vps16_C"/>
    <property type="match status" value="1"/>
</dbReference>
<dbReference type="EMBL" id="UFAJ01000028">
    <property type="protein sequence ID" value="SSD58595.1"/>
    <property type="molecule type" value="Genomic_DNA"/>
</dbReference>
<dbReference type="AlphaFoldDB" id="A0A376B1N7"/>
<evidence type="ECO:0000256" key="1">
    <source>
        <dbReference type="ARBA" id="ARBA00009250"/>
    </source>
</evidence>
<evidence type="ECO:0000259" key="4">
    <source>
        <dbReference type="Pfam" id="PF04841"/>
    </source>
</evidence>
<protein>
    <recommendedName>
        <fullName evidence="2">Probable vacuolar protein sorting-associated protein 16 homolog</fullName>
    </recommendedName>
</protein>
<gene>
    <name evidence="5" type="ORF">SCODWIG_00356</name>
</gene>
<keyword evidence="2" id="KW-0813">Transport</keyword>
<dbReference type="Proteomes" id="UP000262825">
    <property type="component" value="Unassembled WGS sequence"/>
</dbReference>
<dbReference type="GO" id="GO:0003779">
    <property type="term" value="F:actin binding"/>
    <property type="evidence" value="ECO:0007669"/>
    <property type="project" value="TreeGrafter"/>
</dbReference>
<keyword evidence="2" id="KW-0653">Protein transport</keyword>
<dbReference type="InterPro" id="IPR006925">
    <property type="entry name" value="Vps16_C"/>
</dbReference>
<proteinExistence type="inferred from homology"/>
<dbReference type="PANTHER" id="PTHR12811">
    <property type="entry name" value="VACUOLAR PROTEIN SORTING VPS16"/>
    <property type="match status" value="1"/>
</dbReference>
<dbReference type="GO" id="GO:0042144">
    <property type="term" value="P:vacuole fusion, non-autophagic"/>
    <property type="evidence" value="ECO:0007669"/>
    <property type="project" value="TreeGrafter"/>
</dbReference>